<keyword evidence="1" id="KW-1133">Transmembrane helix</keyword>
<accession>A0A919EDR7</accession>
<organism evidence="2 3">
    <name type="scientific">Streptomyces mashuensis</name>
    <dbReference type="NCBI Taxonomy" id="33904"/>
    <lineage>
        <taxon>Bacteria</taxon>
        <taxon>Bacillati</taxon>
        <taxon>Actinomycetota</taxon>
        <taxon>Actinomycetes</taxon>
        <taxon>Kitasatosporales</taxon>
        <taxon>Streptomycetaceae</taxon>
        <taxon>Streptomyces</taxon>
    </lineage>
</organism>
<keyword evidence="3" id="KW-1185">Reference proteome</keyword>
<name>A0A919EDR7_9ACTN</name>
<evidence type="ECO:0000313" key="2">
    <source>
        <dbReference type="EMBL" id="GHF47598.1"/>
    </source>
</evidence>
<gene>
    <name evidence="2" type="ORF">GCM10010218_31250</name>
</gene>
<proteinExistence type="predicted"/>
<feature type="transmembrane region" description="Helical" evidence="1">
    <location>
        <begin position="38"/>
        <end position="59"/>
    </location>
</feature>
<keyword evidence="1" id="KW-0812">Transmembrane</keyword>
<dbReference type="Proteomes" id="UP000638313">
    <property type="component" value="Unassembled WGS sequence"/>
</dbReference>
<dbReference type="AlphaFoldDB" id="A0A919EDR7"/>
<comment type="caution">
    <text evidence="2">The sequence shown here is derived from an EMBL/GenBank/DDBJ whole genome shotgun (WGS) entry which is preliminary data.</text>
</comment>
<evidence type="ECO:0000256" key="1">
    <source>
        <dbReference type="SAM" id="Phobius"/>
    </source>
</evidence>
<protein>
    <submittedName>
        <fullName evidence="2">Uncharacterized protein</fullName>
    </submittedName>
</protein>
<sequence>MRRHEFDPGKLLVGLVLLAGGLAYFGRADGWWTFPFFLAVPIMLATFCVGGALSALAFAARRRRARRVEGGGSEQAAVR</sequence>
<evidence type="ECO:0000313" key="3">
    <source>
        <dbReference type="Proteomes" id="UP000638313"/>
    </source>
</evidence>
<reference evidence="2" key="1">
    <citation type="journal article" date="2014" name="Int. J. Syst. Evol. Microbiol.">
        <title>Complete genome sequence of Corynebacterium casei LMG S-19264T (=DSM 44701T), isolated from a smear-ripened cheese.</title>
        <authorList>
            <consortium name="US DOE Joint Genome Institute (JGI-PGF)"/>
            <person name="Walter F."/>
            <person name="Albersmeier A."/>
            <person name="Kalinowski J."/>
            <person name="Ruckert C."/>
        </authorList>
    </citation>
    <scope>NUCLEOTIDE SEQUENCE</scope>
    <source>
        <strain evidence="2">JCM 4059</strain>
    </source>
</reference>
<reference evidence="2" key="2">
    <citation type="submission" date="2020-09" db="EMBL/GenBank/DDBJ databases">
        <authorList>
            <person name="Sun Q."/>
            <person name="Ohkuma M."/>
        </authorList>
    </citation>
    <scope>NUCLEOTIDE SEQUENCE</scope>
    <source>
        <strain evidence="2">JCM 4059</strain>
    </source>
</reference>
<keyword evidence="1" id="KW-0472">Membrane</keyword>
<dbReference type="RefSeq" id="WP_190130154.1">
    <property type="nucleotide sequence ID" value="NZ_BNBD01000005.1"/>
</dbReference>
<dbReference type="EMBL" id="BNBD01000005">
    <property type="protein sequence ID" value="GHF47598.1"/>
    <property type="molecule type" value="Genomic_DNA"/>
</dbReference>